<feature type="compositionally biased region" description="Basic and acidic residues" evidence="11">
    <location>
        <begin position="317"/>
        <end position="340"/>
    </location>
</feature>
<dbReference type="InterPro" id="IPR018200">
    <property type="entry name" value="USP_CS"/>
</dbReference>
<gene>
    <name evidence="13" type="ORF">MEDL_12413</name>
</gene>
<accession>A0A8S3QL89</accession>
<feature type="compositionally biased region" description="Basic residues" evidence="11">
    <location>
        <begin position="610"/>
        <end position="623"/>
    </location>
</feature>
<dbReference type="SUPFAM" id="SSF54001">
    <property type="entry name" value="Cysteine proteinases"/>
    <property type="match status" value="1"/>
</dbReference>
<keyword evidence="7" id="KW-0788">Thiol protease</keyword>
<dbReference type="GO" id="GO:0016579">
    <property type="term" value="P:protein deubiquitination"/>
    <property type="evidence" value="ECO:0007669"/>
    <property type="project" value="InterPro"/>
</dbReference>
<organism evidence="13 14">
    <name type="scientific">Mytilus edulis</name>
    <name type="common">Blue mussel</name>
    <dbReference type="NCBI Taxonomy" id="6550"/>
    <lineage>
        <taxon>Eukaryota</taxon>
        <taxon>Metazoa</taxon>
        <taxon>Spiralia</taxon>
        <taxon>Lophotrochozoa</taxon>
        <taxon>Mollusca</taxon>
        <taxon>Bivalvia</taxon>
        <taxon>Autobranchia</taxon>
        <taxon>Pteriomorphia</taxon>
        <taxon>Mytilida</taxon>
        <taxon>Mytiloidea</taxon>
        <taxon>Mytilidae</taxon>
        <taxon>Mytilinae</taxon>
        <taxon>Mytilus</taxon>
    </lineage>
</organism>
<dbReference type="Pfam" id="PF00443">
    <property type="entry name" value="UCH"/>
    <property type="match status" value="2"/>
</dbReference>
<feature type="region of interest" description="Disordered" evidence="11">
    <location>
        <begin position="839"/>
        <end position="884"/>
    </location>
</feature>
<dbReference type="PANTHER" id="PTHR21646:SF33">
    <property type="entry name" value="UBIQUITIN CARBOXYL-TERMINAL HYDROLASE 22"/>
    <property type="match status" value="1"/>
</dbReference>
<dbReference type="PANTHER" id="PTHR21646">
    <property type="entry name" value="UBIQUITIN CARBOXYL-TERMINAL HYDROLASE"/>
    <property type="match status" value="1"/>
</dbReference>
<keyword evidence="9" id="KW-0804">Transcription</keyword>
<dbReference type="GO" id="GO:0004843">
    <property type="term" value="F:cysteine-type deubiquitinase activity"/>
    <property type="evidence" value="ECO:0007669"/>
    <property type="project" value="UniProtKB-EC"/>
</dbReference>
<keyword evidence="5" id="KW-0833">Ubl conjugation pathway</keyword>
<keyword evidence="10" id="KW-0539">Nucleus</keyword>
<evidence type="ECO:0000256" key="3">
    <source>
        <dbReference type="ARBA" id="ARBA00012759"/>
    </source>
</evidence>
<dbReference type="InterPro" id="IPR050185">
    <property type="entry name" value="Ub_carboxyl-term_hydrolase"/>
</dbReference>
<feature type="compositionally biased region" description="Low complexity" evidence="11">
    <location>
        <begin position="746"/>
        <end position="765"/>
    </location>
</feature>
<evidence type="ECO:0000256" key="2">
    <source>
        <dbReference type="ARBA" id="ARBA00004123"/>
    </source>
</evidence>
<dbReference type="PROSITE" id="PS50235">
    <property type="entry name" value="USP_3"/>
    <property type="match status" value="1"/>
</dbReference>
<comment type="catalytic activity">
    <reaction evidence="1">
        <text>Thiol-dependent hydrolysis of ester, thioester, amide, peptide and isopeptide bonds formed by the C-terminal Gly of ubiquitin (a 76-residue protein attached to proteins as an intracellular targeting signal).</text>
        <dbReference type="EC" id="3.4.19.12"/>
    </reaction>
</comment>
<keyword evidence="8" id="KW-0805">Transcription regulation</keyword>
<dbReference type="Proteomes" id="UP000683360">
    <property type="component" value="Unassembled WGS sequence"/>
</dbReference>
<dbReference type="InterPro" id="IPR038765">
    <property type="entry name" value="Papain-like_cys_pep_sf"/>
</dbReference>
<evidence type="ECO:0000256" key="4">
    <source>
        <dbReference type="ARBA" id="ARBA00022670"/>
    </source>
</evidence>
<dbReference type="Gene3D" id="3.90.70.10">
    <property type="entry name" value="Cysteine proteinases"/>
    <property type="match status" value="1"/>
</dbReference>
<evidence type="ECO:0000313" key="13">
    <source>
        <dbReference type="EMBL" id="CAG2197575.1"/>
    </source>
</evidence>
<feature type="region of interest" description="Disordered" evidence="11">
    <location>
        <begin position="317"/>
        <end position="373"/>
    </location>
</feature>
<evidence type="ECO:0000313" key="14">
    <source>
        <dbReference type="Proteomes" id="UP000683360"/>
    </source>
</evidence>
<evidence type="ECO:0000256" key="10">
    <source>
        <dbReference type="ARBA" id="ARBA00023242"/>
    </source>
</evidence>
<dbReference type="InterPro" id="IPR028889">
    <property type="entry name" value="USP"/>
</dbReference>
<dbReference type="OrthoDB" id="6162963at2759"/>
<feature type="compositionally biased region" description="Basic and acidic residues" evidence="11">
    <location>
        <begin position="715"/>
        <end position="728"/>
    </location>
</feature>
<evidence type="ECO:0000256" key="8">
    <source>
        <dbReference type="ARBA" id="ARBA00023015"/>
    </source>
</evidence>
<dbReference type="PROSITE" id="PS00972">
    <property type="entry name" value="USP_1"/>
    <property type="match status" value="1"/>
</dbReference>
<feature type="compositionally biased region" description="Polar residues" evidence="11">
    <location>
        <begin position="669"/>
        <end position="678"/>
    </location>
</feature>
<evidence type="ECO:0000256" key="6">
    <source>
        <dbReference type="ARBA" id="ARBA00022801"/>
    </source>
</evidence>
<dbReference type="AlphaFoldDB" id="A0A8S3QL89"/>
<evidence type="ECO:0000259" key="12">
    <source>
        <dbReference type="PROSITE" id="PS50235"/>
    </source>
</evidence>
<evidence type="ECO:0000256" key="1">
    <source>
        <dbReference type="ARBA" id="ARBA00000707"/>
    </source>
</evidence>
<feature type="region of interest" description="Disordered" evidence="11">
    <location>
        <begin position="538"/>
        <end position="825"/>
    </location>
</feature>
<name>A0A8S3QL89_MYTED</name>
<feature type="domain" description="USP" evidence="12">
    <location>
        <begin position="62"/>
        <end position="385"/>
    </location>
</feature>
<comment type="subcellular location">
    <subcellularLocation>
        <location evidence="2">Nucleus</location>
    </subcellularLocation>
</comment>
<evidence type="ECO:0000256" key="7">
    <source>
        <dbReference type="ARBA" id="ARBA00022807"/>
    </source>
</evidence>
<evidence type="ECO:0000256" key="9">
    <source>
        <dbReference type="ARBA" id="ARBA00023163"/>
    </source>
</evidence>
<comment type="caution">
    <text evidence="13">The sequence shown here is derived from an EMBL/GenBank/DDBJ whole genome shotgun (WGS) entry which is preliminary data.</text>
</comment>
<sequence length="906" mass="103925">MKARKVYRQIRNNFYLTTSKSAKAQGLKQQFIRWEPTDIEKEILLQNPKRRKVETTSTIGLRGLINLGNTCFMNCIVQALIHTPFYSGARAPHIPFRLLHLVWTNARHLAGYEQQDAHEFLIAALDVLHRHCKGYSANLLLSHSRPSIQGSNGTNNPIVHCNCIIDQIFTGGLQSDVTCQQCNFDFEMPLGGFDLLKEDTRLIKCDETVYKVKVLPQRDFSDCLPCSVQEAHKQIEDVLRAMLYMDQRECYFKPIHTTDFVVTTLKKGWKTCRSLNFFVNGKQLKACPYQYILKVDLKPLIDKTTFYAKRKSLEHVKNLDKSHDKSKNRKSEEVRTDPKQIVESYKNIQNKDDITANDTPLRNDGNVEDDEEKEREILMEKIRKRERTKREEIRKKEEVEKLFTNVGVSNSPGNIKRRKLYRTEVYCDTPGSVNLNKFYNTRSTSKSRGNDRLTDVHVSDKISIPVKGKLGGIGNVTRSQQKQVDACTSEVRSRRNESTLTDTVNVSECERFIDSKTRHARLARSEIDKQSLEGNSVLGIRKTSGRRSVHYSEDESVSSQERELRSQSAKSSGADYTKTLQQNGSKLQQKTKSKGTPKFVSKKTPNTHSSKQRSWRSNKRLKTTKQLPIKTCVDRLTRSRTHSISSGSTTGSSKRNTRLNILKERKNRSQTPVKSMSQKKPVENYSVKPVRRSILQNKPSVSPEKLRIKKSSRCARKESPPSTRESRRLRSMKTVTTKNQDHKTDSISQTSSSRSSSVTRGSDQSALNAVKYSFRSRSLSPQGKKRNNSGKLKRGKGLQNSKDGIKKPSPKIDLFRPYQPSGKESDRLENLRYNSFSKKSKRVTRNQMDRHEVEKEEIEESMKLQTISKSDSPPSNLRRSPRKRKSNALWDFIDAFITPMKKVFKG</sequence>
<proteinExistence type="predicted"/>
<evidence type="ECO:0000256" key="5">
    <source>
        <dbReference type="ARBA" id="ARBA00022786"/>
    </source>
</evidence>
<evidence type="ECO:0000256" key="11">
    <source>
        <dbReference type="SAM" id="MobiDB-lite"/>
    </source>
</evidence>
<feature type="compositionally biased region" description="Polar residues" evidence="11">
    <location>
        <begin position="578"/>
        <end position="588"/>
    </location>
</feature>
<feature type="compositionally biased region" description="Basic residues" evidence="11">
    <location>
        <begin position="783"/>
        <end position="796"/>
    </location>
</feature>
<feature type="compositionally biased region" description="Polar residues" evidence="11">
    <location>
        <begin position="863"/>
        <end position="878"/>
    </location>
</feature>
<reference evidence="13" key="1">
    <citation type="submission" date="2021-03" db="EMBL/GenBank/DDBJ databases">
        <authorList>
            <person name="Bekaert M."/>
        </authorList>
    </citation>
    <scope>NUCLEOTIDE SEQUENCE</scope>
</reference>
<keyword evidence="6 13" id="KW-0378">Hydrolase</keyword>
<dbReference type="InterPro" id="IPR001394">
    <property type="entry name" value="Peptidase_C19_UCH"/>
</dbReference>
<keyword evidence="4" id="KW-0645">Protease</keyword>
<dbReference type="EMBL" id="CAJPWZ010000650">
    <property type="protein sequence ID" value="CAG2197575.1"/>
    <property type="molecule type" value="Genomic_DNA"/>
</dbReference>
<feature type="compositionally biased region" description="Low complexity" evidence="11">
    <location>
        <begin position="642"/>
        <end position="654"/>
    </location>
</feature>
<dbReference type="GO" id="GO:0006508">
    <property type="term" value="P:proteolysis"/>
    <property type="evidence" value="ECO:0007669"/>
    <property type="project" value="UniProtKB-KW"/>
</dbReference>
<dbReference type="GO" id="GO:0005634">
    <property type="term" value="C:nucleus"/>
    <property type="evidence" value="ECO:0007669"/>
    <property type="project" value="UniProtKB-SubCell"/>
</dbReference>
<keyword evidence="14" id="KW-1185">Reference proteome</keyword>
<protein>
    <recommendedName>
        <fullName evidence="3">ubiquitinyl hydrolase 1</fullName>
        <ecNumber evidence="3">3.4.19.12</ecNumber>
    </recommendedName>
</protein>
<dbReference type="EC" id="3.4.19.12" evidence="3"/>